<accession>A0A7J9HEW7</accession>
<sequence length="144" mass="16231">MITGGSTRCDLREDDLPDGPDEDMTAPTANNMLFKDILMNGGNGNLNNNMPLMVDVEEDDIKLLEGDVLMSVENENPSMKFSKSGNNLVNESMSKTIILKLLGMRIGFNALRSKILMLWKTNQLFQLMGLENNYYVAKFRFIDD</sequence>
<protein>
    <submittedName>
        <fullName evidence="2">Uncharacterized protein</fullName>
    </submittedName>
</protein>
<organism evidence="2 3">
    <name type="scientific">Gossypium harknessii</name>
    <dbReference type="NCBI Taxonomy" id="34285"/>
    <lineage>
        <taxon>Eukaryota</taxon>
        <taxon>Viridiplantae</taxon>
        <taxon>Streptophyta</taxon>
        <taxon>Embryophyta</taxon>
        <taxon>Tracheophyta</taxon>
        <taxon>Spermatophyta</taxon>
        <taxon>Magnoliopsida</taxon>
        <taxon>eudicotyledons</taxon>
        <taxon>Gunneridae</taxon>
        <taxon>Pentapetalae</taxon>
        <taxon>rosids</taxon>
        <taxon>malvids</taxon>
        <taxon>Malvales</taxon>
        <taxon>Malvaceae</taxon>
        <taxon>Malvoideae</taxon>
        <taxon>Gossypium</taxon>
    </lineage>
</organism>
<feature type="region of interest" description="Disordered" evidence="1">
    <location>
        <begin position="1"/>
        <end position="26"/>
    </location>
</feature>
<dbReference type="OrthoDB" id="997703at2759"/>
<feature type="compositionally biased region" description="Acidic residues" evidence="1">
    <location>
        <begin position="12"/>
        <end position="24"/>
    </location>
</feature>
<dbReference type="AlphaFoldDB" id="A0A7J9HEW7"/>
<name>A0A7J9HEW7_9ROSI</name>
<evidence type="ECO:0000313" key="3">
    <source>
        <dbReference type="Proteomes" id="UP000593560"/>
    </source>
</evidence>
<reference evidence="2 3" key="1">
    <citation type="journal article" date="2019" name="Genome Biol. Evol.">
        <title>Insights into the evolution of the New World diploid cottons (Gossypium, subgenus Houzingenia) based on genome sequencing.</title>
        <authorList>
            <person name="Grover C.E."/>
            <person name="Arick M.A. 2nd"/>
            <person name="Thrash A."/>
            <person name="Conover J.L."/>
            <person name="Sanders W.S."/>
            <person name="Peterson D.G."/>
            <person name="Frelichowski J.E."/>
            <person name="Scheffler J.A."/>
            <person name="Scheffler B.E."/>
            <person name="Wendel J.F."/>
        </authorList>
    </citation>
    <scope>NUCLEOTIDE SEQUENCE [LARGE SCALE GENOMIC DNA]</scope>
    <source>
        <strain evidence="2">0</strain>
        <tissue evidence="2">Leaf</tissue>
    </source>
</reference>
<dbReference type="EMBL" id="JABFAD010000009">
    <property type="protein sequence ID" value="MBA0808333.1"/>
    <property type="molecule type" value="Genomic_DNA"/>
</dbReference>
<evidence type="ECO:0000313" key="2">
    <source>
        <dbReference type="EMBL" id="MBA0808333.1"/>
    </source>
</evidence>
<gene>
    <name evidence="2" type="ORF">Gohar_024082</name>
</gene>
<keyword evidence="3" id="KW-1185">Reference proteome</keyword>
<dbReference type="Proteomes" id="UP000593560">
    <property type="component" value="Unassembled WGS sequence"/>
</dbReference>
<proteinExistence type="predicted"/>
<comment type="caution">
    <text evidence="2">The sequence shown here is derived from an EMBL/GenBank/DDBJ whole genome shotgun (WGS) entry which is preliminary data.</text>
</comment>
<evidence type="ECO:0000256" key="1">
    <source>
        <dbReference type="SAM" id="MobiDB-lite"/>
    </source>
</evidence>